<dbReference type="AlphaFoldDB" id="A0A832ZNB0"/>
<accession>A0A832ZNB0</accession>
<dbReference type="EMBL" id="DQUR01000232">
    <property type="protein sequence ID" value="HIP89633.1"/>
    <property type="molecule type" value="Genomic_DNA"/>
</dbReference>
<proteinExistence type="predicted"/>
<reference evidence="1" key="1">
    <citation type="journal article" date="2020" name="ISME J.">
        <title>Gammaproteobacteria mediating utilization of methyl-, sulfur- and petroleum organic compounds in deep ocean hydrothermal plumes.</title>
        <authorList>
            <person name="Zhou Z."/>
            <person name="Liu Y."/>
            <person name="Pan J."/>
            <person name="Cron B.R."/>
            <person name="Toner B.M."/>
            <person name="Anantharaman K."/>
            <person name="Breier J.A."/>
            <person name="Dick G.J."/>
            <person name="Li M."/>
        </authorList>
    </citation>
    <scope>NUCLEOTIDE SEQUENCE</scope>
    <source>
        <strain evidence="1">SZUA-1476</strain>
    </source>
</reference>
<comment type="caution">
    <text evidence="1">The sequence shown here is derived from an EMBL/GenBank/DDBJ whole genome shotgun (WGS) entry which is preliminary data.</text>
</comment>
<gene>
    <name evidence="1" type="ORF">EYH24_06895</name>
</gene>
<name>A0A832ZNB0_9EURY</name>
<sequence length="400" mass="47121">MKKKHLIAFLLIGIVSLYFYLSPFNGPKEGYLTYNYSVDEMYARYSFVKEFKRFNFWDLISKEDIDRIRAQDKNRTGLKEVLYNAGIYTWPVYSFYAWDIIESNISCPRNMTHVYALIQNMSPKYDELRNAQKYYLKVFKDLEDEVTEPRAYALLTWLELLLVDDPGLNYDEYAREYGFSEDVCKSLLVLPKYYENYVFPYVELGIKKVIELNSNSSGDEILSEKARRIIQTRGSSLSSELAIINKTKQGSLEVYAMYGWKYILLSQNLSTRGFNSLALLYFSWAEGYLNISKDDVAKVPMRLDYPFNVSKVRDMVYSESVELLTQLHGDNFYTPDPLISQMILYHIARADYTVLPKLKNRDSEFYFLYPSEVYTDYLHTLAKIRAIRIFYKHLTFSYST</sequence>
<dbReference type="Proteomes" id="UP000653692">
    <property type="component" value="Unassembled WGS sequence"/>
</dbReference>
<evidence type="ECO:0000313" key="1">
    <source>
        <dbReference type="EMBL" id="HIP89633.1"/>
    </source>
</evidence>
<protein>
    <submittedName>
        <fullName evidence="1">Uncharacterized protein</fullName>
    </submittedName>
</protein>
<evidence type="ECO:0000313" key="2">
    <source>
        <dbReference type="Proteomes" id="UP000653692"/>
    </source>
</evidence>
<organism evidence="1 2">
    <name type="scientific">Thermococcus paralvinellae</name>
    <dbReference type="NCBI Taxonomy" id="582419"/>
    <lineage>
        <taxon>Archaea</taxon>
        <taxon>Methanobacteriati</taxon>
        <taxon>Methanobacteriota</taxon>
        <taxon>Thermococci</taxon>
        <taxon>Thermococcales</taxon>
        <taxon>Thermococcaceae</taxon>
        <taxon>Thermococcus</taxon>
    </lineage>
</organism>